<dbReference type="PROSITE" id="PS50113">
    <property type="entry name" value="PAC"/>
    <property type="match status" value="1"/>
</dbReference>
<keyword evidence="3" id="KW-0472">Membrane</keyword>
<accession>A0A5B9QM32</accession>
<dbReference type="SUPFAM" id="SSF55785">
    <property type="entry name" value="PYP-like sensor domain (PAS domain)"/>
    <property type="match status" value="1"/>
</dbReference>
<evidence type="ECO:0000256" key="2">
    <source>
        <dbReference type="ARBA" id="ARBA00034247"/>
    </source>
</evidence>
<dbReference type="SUPFAM" id="SSF109604">
    <property type="entry name" value="HD-domain/PDEase-like"/>
    <property type="match status" value="1"/>
</dbReference>
<dbReference type="EC" id="2.7.7.65" evidence="1"/>
<dbReference type="RefSeq" id="WP_068135989.1">
    <property type="nucleotide sequence ID" value="NZ_CP042914.1"/>
</dbReference>
<dbReference type="Pfam" id="PF00990">
    <property type="entry name" value="GGDEF"/>
    <property type="match status" value="1"/>
</dbReference>
<dbReference type="InterPro" id="IPR029787">
    <property type="entry name" value="Nucleotide_cyclase"/>
</dbReference>
<dbReference type="Pfam" id="PF13487">
    <property type="entry name" value="HD_5"/>
    <property type="match status" value="1"/>
</dbReference>
<dbReference type="OrthoDB" id="9798833at2"/>
<dbReference type="EMBL" id="CP042914">
    <property type="protein sequence ID" value="QEG38066.1"/>
    <property type="molecule type" value="Genomic_DNA"/>
</dbReference>
<dbReference type="NCBIfam" id="TIGR00254">
    <property type="entry name" value="GGDEF"/>
    <property type="match status" value="1"/>
</dbReference>
<protein>
    <recommendedName>
        <fullName evidence="1">diguanylate cyclase</fullName>
        <ecNumber evidence="1">2.7.7.65</ecNumber>
    </recommendedName>
</protein>
<keyword evidence="3" id="KW-0812">Transmembrane</keyword>
<dbReference type="Gene3D" id="3.30.450.20">
    <property type="entry name" value="PAS domain"/>
    <property type="match status" value="1"/>
</dbReference>
<dbReference type="KEGG" id="rul:UC8_00190"/>
<evidence type="ECO:0000313" key="9">
    <source>
        <dbReference type="Proteomes" id="UP000325286"/>
    </source>
</evidence>
<feature type="transmembrane region" description="Helical" evidence="3">
    <location>
        <begin position="12"/>
        <end position="31"/>
    </location>
</feature>
<keyword evidence="3" id="KW-1133">Transmembrane helix</keyword>
<comment type="catalytic activity">
    <reaction evidence="2">
        <text>2 GTP = 3',3'-c-di-GMP + 2 diphosphate</text>
        <dbReference type="Rhea" id="RHEA:24898"/>
        <dbReference type="ChEBI" id="CHEBI:33019"/>
        <dbReference type="ChEBI" id="CHEBI:37565"/>
        <dbReference type="ChEBI" id="CHEBI:58805"/>
        <dbReference type="EC" id="2.7.7.65"/>
    </reaction>
</comment>
<dbReference type="Gene3D" id="3.30.70.270">
    <property type="match status" value="1"/>
</dbReference>
<feature type="domain" description="PAC" evidence="4">
    <location>
        <begin position="264"/>
        <end position="317"/>
    </location>
</feature>
<dbReference type="CDD" id="cd00130">
    <property type="entry name" value="PAS"/>
    <property type="match status" value="1"/>
</dbReference>
<keyword evidence="9" id="KW-1185">Reference proteome</keyword>
<dbReference type="SMART" id="SM00267">
    <property type="entry name" value="GGDEF"/>
    <property type="match status" value="1"/>
</dbReference>
<proteinExistence type="predicted"/>
<reference evidence="8 9" key="1">
    <citation type="submission" date="2019-08" db="EMBL/GenBank/DDBJ databases">
        <title>Deep-cultivation of Planctomycetes and their phenomic and genomic characterization uncovers novel biology.</title>
        <authorList>
            <person name="Wiegand S."/>
            <person name="Jogler M."/>
            <person name="Boedeker C."/>
            <person name="Pinto D."/>
            <person name="Vollmers J."/>
            <person name="Rivas-Marin E."/>
            <person name="Kohn T."/>
            <person name="Peeters S.H."/>
            <person name="Heuer A."/>
            <person name="Rast P."/>
            <person name="Oberbeckmann S."/>
            <person name="Bunk B."/>
            <person name="Jeske O."/>
            <person name="Meyerdierks A."/>
            <person name="Storesund J.E."/>
            <person name="Kallscheuer N."/>
            <person name="Luecker S."/>
            <person name="Lage O.M."/>
            <person name="Pohl T."/>
            <person name="Merkel B.J."/>
            <person name="Hornburger P."/>
            <person name="Mueller R.-W."/>
            <person name="Bruemmer F."/>
            <person name="Labrenz M."/>
            <person name="Spormann A.M."/>
            <person name="Op den Camp H."/>
            <person name="Overmann J."/>
            <person name="Amann R."/>
            <person name="Jetten M.S.M."/>
            <person name="Mascher T."/>
            <person name="Medema M.H."/>
            <person name="Devos D.P."/>
            <person name="Kaster A.-K."/>
            <person name="Ovreas L."/>
            <person name="Rohde M."/>
            <person name="Galperin M.Y."/>
            <person name="Jogler C."/>
        </authorList>
    </citation>
    <scope>NUCLEOTIDE SEQUENCE [LARGE SCALE GENOMIC DNA]</scope>
    <source>
        <strain evidence="8 9">UC8</strain>
    </source>
</reference>
<dbReference type="PROSITE" id="PS50887">
    <property type="entry name" value="GGDEF"/>
    <property type="match status" value="1"/>
</dbReference>
<dbReference type="InterPro" id="IPR000700">
    <property type="entry name" value="PAS-assoc_C"/>
</dbReference>
<dbReference type="CDD" id="cd00077">
    <property type="entry name" value="HDc"/>
    <property type="match status" value="1"/>
</dbReference>
<dbReference type="Proteomes" id="UP000325286">
    <property type="component" value="Chromosome"/>
</dbReference>
<dbReference type="AlphaFoldDB" id="A0A5B9QM32"/>
<dbReference type="GO" id="GO:0016787">
    <property type="term" value="F:hydrolase activity"/>
    <property type="evidence" value="ECO:0007669"/>
    <property type="project" value="UniProtKB-KW"/>
</dbReference>
<evidence type="ECO:0000256" key="3">
    <source>
        <dbReference type="SAM" id="Phobius"/>
    </source>
</evidence>
<dbReference type="GO" id="GO:0043709">
    <property type="term" value="P:cell adhesion involved in single-species biofilm formation"/>
    <property type="evidence" value="ECO:0007669"/>
    <property type="project" value="TreeGrafter"/>
</dbReference>
<dbReference type="GO" id="GO:0052621">
    <property type="term" value="F:diguanylate cyclase activity"/>
    <property type="evidence" value="ECO:0007669"/>
    <property type="project" value="UniProtKB-EC"/>
</dbReference>
<name>A0A5B9QM32_9BACT</name>
<gene>
    <name evidence="8" type="primary">rpfG_1</name>
    <name evidence="8" type="ORF">UC8_00190</name>
</gene>
<dbReference type="InterPro" id="IPR000014">
    <property type="entry name" value="PAS"/>
</dbReference>
<dbReference type="InterPro" id="IPR013656">
    <property type="entry name" value="PAS_4"/>
</dbReference>
<dbReference type="InterPro" id="IPR006674">
    <property type="entry name" value="HD_domain"/>
</dbReference>
<dbReference type="InterPro" id="IPR037522">
    <property type="entry name" value="HD_GYP_dom"/>
</dbReference>
<feature type="transmembrane region" description="Helical" evidence="3">
    <location>
        <begin position="157"/>
        <end position="177"/>
    </location>
</feature>
<sequence>MIKVLFQSLRLAFALVCVGVGLILVGQWLGVVPDSRLIELDGRKRQSEAIAVNTATMIRGQSWPALEASLTAIVERDPSLVSVGIRTKRGYLRLQTSQHGDNWKLAKSGDSVTADWPVGLDTMRVPITVNQQDWGQVEMCYQALSGPGLASLLNHPLMRLVGFFCFAGMGAYTFLAARIFGLFDRTQVVPDRVRQALDTLAEGLLVLNEKGEIRVANKAFCETTKMDEQQLLDLRASKLPWVGGQQRPHSEYPWARALAELKPQSEELLRFQLADGTQRILSTNSAPIISPDGSNRGTLATFRDVTNVEKQRVEMERMLTVLQSSRDEIRLKNKELEVLATQDSLTGCLNRRAFFERLAHYWNAAEKNRWPLTCIMIDNDFFKNVNDTYGHHAGDELLRAVSKMLREMHDQKDLVCRYGGEEFCVILPGRDARQGERQAEQIRTRIEAIRLPEFPDLRTTASLGVSDLSHQPADPQDLINQADRCLYVAKRQGRNRVIVYLPQFSAMDIDESKVSRTAEVEAEETVSVPFQAVMALVSALAFRDAETAEHSRRVADLAVTAAQGLLDQRQTYLLEIAALLHDIGKIGVPDNVLLKPGKLTPEEWQLMSKHDRIGVEIVAGTFNCETLSEIIRTHHAFFGGRGKDSSLPTGQEIPIGARLLTVCDSYDAIVSDRPYRKGRSHQEAVDELRRCSGSQFDPEIVEHFIAAIEHKQQAGETTRLSVPKHTALQLGLQIERLAEALDERDADSLHALASRVAQVARHSGVDSIADAASRLEHDAASDDSDWMHLLATTVELLDLCRSTQNVFLAGQSEPLLVE</sequence>
<evidence type="ECO:0000256" key="1">
    <source>
        <dbReference type="ARBA" id="ARBA00012528"/>
    </source>
</evidence>
<dbReference type="GO" id="GO:1902201">
    <property type="term" value="P:negative regulation of bacterial-type flagellum-dependent cell motility"/>
    <property type="evidence" value="ECO:0007669"/>
    <property type="project" value="TreeGrafter"/>
</dbReference>
<evidence type="ECO:0000259" key="5">
    <source>
        <dbReference type="PROSITE" id="PS50887"/>
    </source>
</evidence>
<dbReference type="NCBIfam" id="TIGR00229">
    <property type="entry name" value="sensory_box"/>
    <property type="match status" value="1"/>
</dbReference>
<dbReference type="NCBIfam" id="TIGR00277">
    <property type="entry name" value="HDIG"/>
    <property type="match status" value="1"/>
</dbReference>
<dbReference type="InterPro" id="IPR035965">
    <property type="entry name" value="PAS-like_dom_sf"/>
</dbReference>
<dbReference type="FunFam" id="3.30.70.270:FF:000001">
    <property type="entry name" value="Diguanylate cyclase domain protein"/>
    <property type="match status" value="1"/>
</dbReference>
<evidence type="ECO:0000259" key="6">
    <source>
        <dbReference type="PROSITE" id="PS51831"/>
    </source>
</evidence>
<dbReference type="InterPro" id="IPR043128">
    <property type="entry name" value="Rev_trsase/Diguanyl_cyclase"/>
</dbReference>
<dbReference type="PANTHER" id="PTHR45138:SF9">
    <property type="entry name" value="DIGUANYLATE CYCLASE DGCM-RELATED"/>
    <property type="match status" value="1"/>
</dbReference>
<dbReference type="InterPro" id="IPR000160">
    <property type="entry name" value="GGDEF_dom"/>
</dbReference>
<dbReference type="GO" id="GO:0005886">
    <property type="term" value="C:plasma membrane"/>
    <property type="evidence" value="ECO:0007669"/>
    <property type="project" value="TreeGrafter"/>
</dbReference>
<keyword evidence="8" id="KW-0378">Hydrolase</keyword>
<feature type="domain" description="GGDEF" evidence="5">
    <location>
        <begin position="370"/>
        <end position="502"/>
    </location>
</feature>
<dbReference type="Pfam" id="PF08448">
    <property type="entry name" value="PAS_4"/>
    <property type="match status" value="1"/>
</dbReference>
<dbReference type="PROSITE" id="PS51832">
    <property type="entry name" value="HD_GYP"/>
    <property type="match status" value="1"/>
</dbReference>
<evidence type="ECO:0000259" key="7">
    <source>
        <dbReference type="PROSITE" id="PS51832"/>
    </source>
</evidence>
<organism evidence="8 9">
    <name type="scientific">Roseimaritima ulvae</name>
    <dbReference type="NCBI Taxonomy" id="980254"/>
    <lineage>
        <taxon>Bacteria</taxon>
        <taxon>Pseudomonadati</taxon>
        <taxon>Planctomycetota</taxon>
        <taxon>Planctomycetia</taxon>
        <taxon>Pirellulales</taxon>
        <taxon>Pirellulaceae</taxon>
        <taxon>Roseimaritima</taxon>
    </lineage>
</organism>
<feature type="domain" description="HD-GYP" evidence="7">
    <location>
        <begin position="525"/>
        <end position="720"/>
    </location>
</feature>
<dbReference type="SMART" id="SM00471">
    <property type="entry name" value="HDc"/>
    <property type="match status" value="1"/>
</dbReference>
<feature type="domain" description="HD" evidence="6">
    <location>
        <begin position="547"/>
        <end position="669"/>
    </location>
</feature>
<dbReference type="InterPro" id="IPR050469">
    <property type="entry name" value="Diguanylate_Cyclase"/>
</dbReference>
<dbReference type="CDD" id="cd01949">
    <property type="entry name" value="GGDEF"/>
    <property type="match status" value="1"/>
</dbReference>
<dbReference type="SUPFAM" id="SSF55073">
    <property type="entry name" value="Nucleotide cyclase"/>
    <property type="match status" value="1"/>
</dbReference>
<evidence type="ECO:0000313" key="8">
    <source>
        <dbReference type="EMBL" id="QEG38066.1"/>
    </source>
</evidence>
<dbReference type="Gene3D" id="1.10.3210.10">
    <property type="entry name" value="Hypothetical protein af1432"/>
    <property type="match status" value="1"/>
</dbReference>
<dbReference type="InterPro" id="IPR006675">
    <property type="entry name" value="HDIG_dom"/>
</dbReference>
<dbReference type="PROSITE" id="PS51831">
    <property type="entry name" value="HD"/>
    <property type="match status" value="1"/>
</dbReference>
<dbReference type="InterPro" id="IPR003607">
    <property type="entry name" value="HD/PDEase_dom"/>
</dbReference>
<evidence type="ECO:0000259" key="4">
    <source>
        <dbReference type="PROSITE" id="PS50113"/>
    </source>
</evidence>
<dbReference type="PANTHER" id="PTHR45138">
    <property type="entry name" value="REGULATORY COMPONENTS OF SENSORY TRANSDUCTION SYSTEM"/>
    <property type="match status" value="1"/>
</dbReference>